<name>A0ABW4TRP8_9ACTN</name>
<dbReference type="RefSeq" id="WP_343919876.1">
    <property type="nucleotide sequence ID" value="NZ_BAAAJT010000002.1"/>
</dbReference>
<gene>
    <name evidence="2" type="ORF">ACFSDE_15105</name>
</gene>
<feature type="transmembrane region" description="Helical" evidence="1">
    <location>
        <begin position="229"/>
        <end position="246"/>
    </location>
</feature>
<feature type="transmembrane region" description="Helical" evidence="1">
    <location>
        <begin position="133"/>
        <end position="151"/>
    </location>
</feature>
<feature type="transmembrane region" description="Helical" evidence="1">
    <location>
        <begin position="194"/>
        <end position="217"/>
    </location>
</feature>
<evidence type="ECO:0000313" key="3">
    <source>
        <dbReference type="Proteomes" id="UP001597351"/>
    </source>
</evidence>
<dbReference type="EMBL" id="JBHUGD010000003">
    <property type="protein sequence ID" value="MFD1948128.1"/>
    <property type="molecule type" value="Genomic_DNA"/>
</dbReference>
<protein>
    <submittedName>
        <fullName evidence="2">DMT family transporter</fullName>
    </submittedName>
</protein>
<comment type="caution">
    <text evidence="2">The sequence shown here is derived from an EMBL/GenBank/DDBJ whole genome shotgun (WGS) entry which is preliminary data.</text>
</comment>
<keyword evidence="3" id="KW-1185">Reference proteome</keyword>
<keyword evidence="1" id="KW-0472">Membrane</keyword>
<feature type="transmembrane region" description="Helical" evidence="1">
    <location>
        <begin position="48"/>
        <end position="75"/>
    </location>
</feature>
<feature type="transmembrane region" description="Helical" evidence="1">
    <location>
        <begin position="163"/>
        <end position="182"/>
    </location>
</feature>
<keyword evidence="1" id="KW-1133">Transmembrane helix</keyword>
<dbReference type="Proteomes" id="UP001597351">
    <property type="component" value="Unassembled WGS sequence"/>
</dbReference>
<keyword evidence="1" id="KW-0812">Transmembrane</keyword>
<evidence type="ECO:0000313" key="2">
    <source>
        <dbReference type="EMBL" id="MFD1948128.1"/>
    </source>
</evidence>
<dbReference type="PANTHER" id="PTHR40761:SF1">
    <property type="entry name" value="CONSERVED INTEGRAL MEMBRANE ALANINE VALINE AND LEUCINE RICH PROTEIN-RELATED"/>
    <property type="match status" value="1"/>
</dbReference>
<sequence length="291" mass="29726">MIWLAVLLALASALTVGLSTSLQHRAAHEAPAEIGSVGLIAHLLQRPWWWVGQALGFLALIFHATALAFGPLALVQPIAIMGMVFAPPIRAAMSRRWLPRDEAVAVVATFAGLIAFLIATAPEESVVEPGAGITTIVAALVVLSAVLVGVAGRVADSGLRGTLLGCAAGLLFGSVAVCLKIVTSGLSSDGLGAVLATATPYAVVAMGLAGIGINQLAYRSARLSASMPALNIVNVLVALVIGYLVFEEAPRHTPAALLVEVAAAVVIGWGLVRLARLEEAAESEAEDVSVG</sequence>
<feature type="transmembrane region" description="Helical" evidence="1">
    <location>
        <begin position="252"/>
        <end position="272"/>
    </location>
</feature>
<dbReference type="PANTHER" id="PTHR40761">
    <property type="entry name" value="CONSERVED INTEGRAL MEMBRANE ALANINE VALINE AND LEUCINE RICH PROTEIN-RELATED"/>
    <property type="match status" value="1"/>
</dbReference>
<evidence type="ECO:0000256" key="1">
    <source>
        <dbReference type="SAM" id="Phobius"/>
    </source>
</evidence>
<dbReference type="NCBIfam" id="NF038012">
    <property type="entry name" value="DMT_1"/>
    <property type="match status" value="1"/>
</dbReference>
<proteinExistence type="predicted"/>
<organism evidence="2 3">
    <name type="scientific">Nocardioides aestuarii</name>
    <dbReference type="NCBI Taxonomy" id="252231"/>
    <lineage>
        <taxon>Bacteria</taxon>
        <taxon>Bacillati</taxon>
        <taxon>Actinomycetota</taxon>
        <taxon>Actinomycetes</taxon>
        <taxon>Propionibacteriales</taxon>
        <taxon>Nocardioidaceae</taxon>
        <taxon>Nocardioides</taxon>
    </lineage>
</organism>
<reference evidence="3" key="1">
    <citation type="journal article" date="2019" name="Int. J. Syst. Evol. Microbiol.">
        <title>The Global Catalogue of Microorganisms (GCM) 10K type strain sequencing project: providing services to taxonomists for standard genome sequencing and annotation.</title>
        <authorList>
            <consortium name="The Broad Institute Genomics Platform"/>
            <consortium name="The Broad Institute Genome Sequencing Center for Infectious Disease"/>
            <person name="Wu L."/>
            <person name="Ma J."/>
        </authorList>
    </citation>
    <scope>NUCLEOTIDE SEQUENCE [LARGE SCALE GENOMIC DNA]</scope>
    <source>
        <strain evidence="3">CGMCC 1.12477</strain>
    </source>
</reference>
<feature type="transmembrane region" description="Helical" evidence="1">
    <location>
        <begin position="103"/>
        <end position="121"/>
    </location>
</feature>
<accession>A0ABW4TRP8</accession>